<evidence type="ECO:0000313" key="1">
    <source>
        <dbReference type="EMBL" id="SDZ72567.1"/>
    </source>
</evidence>
<dbReference type="EMBL" id="FNQG01000002">
    <property type="protein sequence ID" value="SDZ72567.1"/>
    <property type="molecule type" value="Genomic_DNA"/>
</dbReference>
<proteinExistence type="predicted"/>
<organism evidence="1 2">
    <name type="scientific">Selenomonas ruminantium</name>
    <dbReference type="NCBI Taxonomy" id="971"/>
    <lineage>
        <taxon>Bacteria</taxon>
        <taxon>Bacillati</taxon>
        <taxon>Bacillota</taxon>
        <taxon>Negativicutes</taxon>
        <taxon>Selenomonadales</taxon>
        <taxon>Selenomonadaceae</taxon>
        <taxon>Selenomonas</taxon>
    </lineage>
</organism>
<reference evidence="1 2" key="1">
    <citation type="submission" date="2016-10" db="EMBL/GenBank/DDBJ databases">
        <authorList>
            <person name="de Groot N.N."/>
        </authorList>
    </citation>
    <scope>NUCLEOTIDE SEQUENCE [LARGE SCALE GENOMIC DNA]</scope>
    <source>
        <strain evidence="1 2">DSM 2872</strain>
    </source>
</reference>
<protein>
    <submittedName>
        <fullName evidence="1">Uncharacterized protein</fullName>
    </submittedName>
</protein>
<name>A0A1H3VCM5_SELRU</name>
<dbReference type="AlphaFoldDB" id="A0A1H3VCM5"/>
<dbReference type="Proteomes" id="UP000183469">
    <property type="component" value="Unassembled WGS sequence"/>
</dbReference>
<gene>
    <name evidence="1" type="ORF">SAMN05660648_00010</name>
</gene>
<accession>A0A1H3VCM5</accession>
<evidence type="ECO:0000313" key="2">
    <source>
        <dbReference type="Proteomes" id="UP000183469"/>
    </source>
</evidence>
<sequence length="86" mass="9890">MENEHLGNCMIIGGGNHGLYNVVCIEDYGEKNYTLMKKIFKAEKEHNLVCGGQLAVFEDEICVSIDTVGIVAEYYYQSQDMYEKWR</sequence>